<dbReference type="Proteomes" id="UP000019116">
    <property type="component" value="Chromosome 1D"/>
</dbReference>
<dbReference type="OrthoDB" id="673623at2759"/>
<dbReference type="Gramene" id="TraesCAD_scaffold_013510_01G000400.1">
    <property type="protein sequence ID" value="TraesCAD_scaffold_013510_01G000400.1"/>
    <property type="gene ID" value="TraesCAD_scaffold_013510_01G000400"/>
</dbReference>
<dbReference type="Gramene" id="TraesWEE_scaffold_016747_01G000500.1">
    <property type="protein sequence ID" value="TraesWEE_scaffold_016747_01G000500.1"/>
    <property type="gene ID" value="TraesWEE_scaffold_016747_01G000500"/>
</dbReference>
<dbReference type="Gramene" id="TraesCS1D03G0976300.1">
    <property type="protein sequence ID" value="TraesCS1D03G0976300.1.CDS"/>
    <property type="gene ID" value="TraesCS1D03G0976300"/>
</dbReference>
<organism evidence="2">
    <name type="scientific">Triticum aestivum</name>
    <name type="common">Wheat</name>
    <dbReference type="NCBI Taxonomy" id="4565"/>
    <lineage>
        <taxon>Eukaryota</taxon>
        <taxon>Viridiplantae</taxon>
        <taxon>Streptophyta</taxon>
        <taxon>Embryophyta</taxon>
        <taxon>Tracheophyta</taxon>
        <taxon>Spermatophyta</taxon>
        <taxon>Magnoliopsida</taxon>
        <taxon>Liliopsida</taxon>
        <taxon>Poales</taxon>
        <taxon>Poaceae</taxon>
        <taxon>BOP clade</taxon>
        <taxon>Pooideae</taxon>
        <taxon>Triticodae</taxon>
        <taxon>Triticeae</taxon>
        <taxon>Triticinae</taxon>
        <taxon>Triticum</taxon>
    </lineage>
</organism>
<dbReference type="EnsemblPlants" id="TraesCS1D02G423600.1">
    <property type="protein sequence ID" value="TraesCS1D02G423600.1"/>
    <property type="gene ID" value="TraesCS1D02G423600"/>
</dbReference>
<reference evidence="2" key="1">
    <citation type="submission" date="2018-08" db="EMBL/GenBank/DDBJ databases">
        <authorList>
            <person name="Rossello M."/>
        </authorList>
    </citation>
    <scope>NUCLEOTIDE SEQUENCE [LARGE SCALE GENOMIC DNA]</scope>
    <source>
        <strain evidence="2">cv. Chinese Spring</strain>
    </source>
</reference>
<dbReference type="Gramene" id="TraesRN1D0101033500.1">
    <property type="protein sequence ID" value="TraesRN1D0101033500.1"/>
    <property type="gene ID" value="TraesRN1D0101033500"/>
</dbReference>
<sequence length="271" mass="30342">MTLTDPAGCLIDIGSGYCKRHPPSRMFQIFSLKLAKTPTDDRPIQLYGYIAVRDHLDLLLNYVVNFRRDDPISVEQGSSISMIGPKRGIDLSGNIVVEYDMRIKTEEVKHDLQLMDGASMIRHKDLQDCRAFTRRIHGDHGAIDLTASALDDAVEATVEVVISEVRSGFALRLGCFIGGVDEEIPIFDGVVGSEAHGLKLKRFVLAVAIRYWMKLEFKVAPESARCQFAFMANNHGVSCRNMKMDFALFSVKVTWSSLPLRAPSLHRRSKN</sequence>
<evidence type="ECO:0000313" key="3">
    <source>
        <dbReference type="Proteomes" id="UP000019116"/>
    </source>
</evidence>
<proteinExistence type="predicted"/>
<feature type="domain" description="DUF6598" evidence="1">
    <location>
        <begin position="26"/>
        <end position="253"/>
    </location>
</feature>
<dbReference type="AlphaFoldDB" id="A0A3B6A1K0"/>
<evidence type="ECO:0000259" key="1">
    <source>
        <dbReference type="Pfam" id="PF20241"/>
    </source>
</evidence>
<dbReference type="PANTHER" id="PTHR33065:SF101">
    <property type="entry name" value="DUF6598 DOMAIN-CONTAINING PROTEIN"/>
    <property type="match status" value="1"/>
</dbReference>
<keyword evidence="3" id="KW-1185">Reference proteome</keyword>
<reference evidence="2" key="2">
    <citation type="submission" date="2018-10" db="UniProtKB">
        <authorList>
            <consortium name="EnsemblPlants"/>
        </authorList>
    </citation>
    <scope>IDENTIFICATION</scope>
</reference>
<dbReference type="Gramene" id="TraesCLE_scaffold_039211_01G000100.1">
    <property type="protein sequence ID" value="TraesCLE_scaffold_039211_01G000100.1"/>
    <property type="gene ID" value="TraesCLE_scaffold_039211_01G000100"/>
</dbReference>
<protein>
    <recommendedName>
        <fullName evidence="1">DUF6598 domain-containing protein</fullName>
    </recommendedName>
</protein>
<dbReference type="Gramene" id="TraesCS1D02G423600.1">
    <property type="protein sequence ID" value="TraesCS1D02G423600.1"/>
    <property type="gene ID" value="TraesCS1D02G423600"/>
</dbReference>
<dbReference type="Gramene" id="TraesROB_scaffold_011440_01G000500.1">
    <property type="protein sequence ID" value="TraesROB_scaffold_011440_01G000500.1"/>
    <property type="gene ID" value="TraesROB_scaffold_011440_01G000500"/>
</dbReference>
<dbReference type="Pfam" id="PF20241">
    <property type="entry name" value="DUF6598"/>
    <property type="match status" value="1"/>
</dbReference>
<dbReference type="PANTHER" id="PTHR33065">
    <property type="entry name" value="OS07G0486400 PROTEIN"/>
    <property type="match status" value="1"/>
</dbReference>
<evidence type="ECO:0000313" key="2">
    <source>
        <dbReference type="EnsemblPlants" id="TraesCS1D02G423600.1"/>
    </source>
</evidence>
<accession>A0A3B6A1K0</accession>
<name>A0A3B6A1K0_WHEAT</name>
<dbReference type="InterPro" id="IPR046533">
    <property type="entry name" value="DUF6598"/>
</dbReference>